<evidence type="ECO:0000313" key="2">
    <source>
        <dbReference type="EMBL" id="ANH40314.1"/>
    </source>
</evidence>
<name>A0A1A9GPT0_9ACTN</name>
<reference evidence="2 3" key="1">
    <citation type="submission" date="2016-03" db="EMBL/GenBank/DDBJ databases">
        <title>Complete genome sequence of a soil Actinobacterium, Nocardioides dokdonensis FR1436.</title>
        <authorList>
            <person name="Kwon S.-K."/>
            <person name="Kim K."/>
            <person name="Kim J.F."/>
        </authorList>
    </citation>
    <scope>NUCLEOTIDE SEQUENCE [LARGE SCALE GENOMIC DNA]</scope>
    <source>
        <strain evidence="2 3">FR1436</strain>
    </source>
</reference>
<feature type="signal peptide" evidence="1">
    <location>
        <begin position="1"/>
        <end position="19"/>
    </location>
</feature>
<dbReference type="AlphaFoldDB" id="A0A1A9GPT0"/>
<feature type="chain" id="PRO_5008388495" evidence="1">
    <location>
        <begin position="20"/>
        <end position="180"/>
    </location>
</feature>
<dbReference type="EMBL" id="CP015079">
    <property type="protein sequence ID" value="ANH40314.1"/>
    <property type="molecule type" value="Genomic_DNA"/>
</dbReference>
<evidence type="ECO:0000256" key="1">
    <source>
        <dbReference type="SAM" id="SignalP"/>
    </source>
</evidence>
<accession>A0A1A9GPT0</accession>
<keyword evidence="3" id="KW-1185">Reference proteome</keyword>
<dbReference type="STRING" id="1300347.I601_3916"/>
<dbReference type="PATRIC" id="fig|1300347.3.peg.3923"/>
<dbReference type="KEGG" id="ndk:I601_3916"/>
<organism evidence="2 3">
    <name type="scientific">Nocardioides dokdonensis FR1436</name>
    <dbReference type="NCBI Taxonomy" id="1300347"/>
    <lineage>
        <taxon>Bacteria</taxon>
        <taxon>Bacillati</taxon>
        <taxon>Actinomycetota</taxon>
        <taxon>Actinomycetes</taxon>
        <taxon>Propionibacteriales</taxon>
        <taxon>Nocardioidaceae</taxon>
        <taxon>Nocardioides</taxon>
    </lineage>
</organism>
<keyword evidence="1" id="KW-0732">Signal</keyword>
<dbReference type="Proteomes" id="UP000077868">
    <property type="component" value="Chromosome"/>
</dbReference>
<proteinExistence type="predicted"/>
<sequence>MGAAALVVALLLGALTAAAVARGGPRLSTSGPVDVAGTEATGTFTVAERTVRQVRYADQGTLRYTFVLHNDGRLPVEVAGLADEQPSSRLFTPVDLVAADDGVTVVPGGGQLEVTLSLLMSGCETLSARAGAFVTEVVLRTRTAGAFADDVSVLLPEELHTGSPREAFCPESTASSRPPG</sequence>
<gene>
    <name evidence="2" type="ORF">I601_3916</name>
</gene>
<protein>
    <submittedName>
        <fullName evidence="2">Uncharacterized protein</fullName>
    </submittedName>
</protein>
<evidence type="ECO:0000313" key="3">
    <source>
        <dbReference type="Proteomes" id="UP000077868"/>
    </source>
</evidence>